<dbReference type="SUPFAM" id="SSF47384">
    <property type="entry name" value="Homodimeric domain of signal transducing histidine kinase"/>
    <property type="match status" value="1"/>
</dbReference>
<evidence type="ECO:0000256" key="4">
    <source>
        <dbReference type="ARBA" id="ARBA00022679"/>
    </source>
</evidence>
<dbReference type="InterPro" id="IPR004358">
    <property type="entry name" value="Sig_transdc_His_kin-like_C"/>
</dbReference>
<keyword evidence="6" id="KW-0472">Membrane</keyword>
<dbReference type="GO" id="GO:0000155">
    <property type="term" value="F:phosphorelay sensor kinase activity"/>
    <property type="evidence" value="ECO:0007669"/>
    <property type="project" value="InterPro"/>
</dbReference>
<dbReference type="InterPro" id="IPR036097">
    <property type="entry name" value="HisK_dim/P_sf"/>
</dbReference>
<dbReference type="InterPro" id="IPR000014">
    <property type="entry name" value="PAS"/>
</dbReference>
<comment type="catalytic activity">
    <reaction evidence="1">
        <text>ATP + protein L-histidine = ADP + protein N-phospho-L-histidine.</text>
        <dbReference type="EC" id="2.7.13.3"/>
    </reaction>
</comment>
<dbReference type="Gene3D" id="1.10.287.130">
    <property type="match status" value="1"/>
</dbReference>
<dbReference type="PROSITE" id="PS50112">
    <property type="entry name" value="PAS"/>
    <property type="match status" value="1"/>
</dbReference>
<name>A0A7C4CBM6_UNCW3</name>
<feature type="domain" description="Histidine kinase" evidence="7">
    <location>
        <begin position="386"/>
        <end position="618"/>
    </location>
</feature>
<dbReference type="PROSITE" id="PS50109">
    <property type="entry name" value="HIS_KIN"/>
    <property type="match status" value="1"/>
</dbReference>
<dbReference type="SMART" id="SM00091">
    <property type="entry name" value="PAS"/>
    <property type="match status" value="1"/>
</dbReference>
<feature type="domain" description="PAS" evidence="8">
    <location>
        <begin position="242"/>
        <end position="312"/>
    </location>
</feature>
<dbReference type="InterPro" id="IPR003594">
    <property type="entry name" value="HATPase_dom"/>
</dbReference>
<accession>A0A7C4CBM6</accession>
<dbReference type="InterPro" id="IPR013655">
    <property type="entry name" value="PAS_fold_3"/>
</dbReference>
<reference evidence="10" key="1">
    <citation type="journal article" date="2020" name="mSystems">
        <title>Genome- and Community-Level Interaction Insights into Carbon Utilization and Element Cycling Functions of Hydrothermarchaeota in Hydrothermal Sediment.</title>
        <authorList>
            <person name="Zhou Z."/>
            <person name="Liu Y."/>
            <person name="Xu W."/>
            <person name="Pan J."/>
            <person name="Luo Z.H."/>
            <person name="Li M."/>
        </authorList>
    </citation>
    <scope>NUCLEOTIDE SEQUENCE [LARGE SCALE GENOMIC DNA]</scope>
    <source>
        <strain evidence="10">SpSt-488</strain>
    </source>
</reference>
<feature type="transmembrane region" description="Helical" evidence="6">
    <location>
        <begin position="28"/>
        <end position="51"/>
    </location>
</feature>
<keyword evidence="6" id="KW-1133">Transmembrane helix</keyword>
<dbReference type="EMBL" id="DSUT01000135">
    <property type="protein sequence ID" value="HGK28565.1"/>
    <property type="molecule type" value="Genomic_DNA"/>
</dbReference>
<dbReference type="EC" id="2.7.13.3" evidence="2"/>
<evidence type="ECO:0000256" key="5">
    <source>
        <dbReference type="ARBA" id="ARBA00022777"/>
    </source>
</evidence>
<keyword evidence="5" id="KW-0418">Kinase</keyword>
<dbReference type="AlphaFoldDB" id="A0A7C4CBM6"/>
<dbReference type="SMART" id="SM00086">
    <property type="entry name" value="PAC"/>
    <property type="match status" value="1"/>
</dbReference>
<keyword evidence="4" id="KW-0808">Transferase</keyword>
<sequence>MHLPARPEPLPEELHESNHSRLGLWRPFLLLTAILVVVALAATGLTVAVLFRAALNETAARLQGFAQTYAHLIEEMALHEERFSEYFPQNSEHGPPLAATLKQLRAAQQRSKLAGLTAELILAQARGDSIIFLLHHSQNGVTSGTILPLDTGSAQPLQRALAGYSGTMVGHDYHGKRVVAAFEPVQAFGGLGLVVEIAVAEVRAPFLSSWLIAVGATLALTFLGALLFFRITGPMVRRLAHSEQLHRRTFEQTAVGVSLVAPDGRFLKVNQRYCEITGRTPQELLETTSLDITHPDDRDSHLENVRRLLAGETETYKLDKRYIRKDGSTVWVCVAASLIRDLAGRPQHIIAVVEDITARRQAEDESARLARELHERNIELEQLIYAASHDLRSPLVGVSGFIGELKHSLAKLLALLPRPDASPQLSRDVAALESEIAESLHYIEAGTARATALQTGLLRLSRLSRAAPQFKKVDMNRLIADVLAATEFASRAADATIEVGDLPSCIGDPAQVEQVFANLLDNAIKFRDPVRPLVIRITGTSDGKNATYCVSDTGLGIKPELHQKVLQPFFRVDERRVPGEGLGLAIVVRILSHHHGHISIESEPDVGSRFHVTLPASEQTCRRPT</sequence>
<feature type="domain" description="PAC" evidence="9">
    <location>
        <begin position="316"/>
        <end position="368"/>
    </location>
</feature>
<dbReference type="PROSITE" id="PS50113">
    <property type="entry name" value="PAC"/>
    <property type="match status" value="1"/>
</dbReference>
<keyword evidence="3" id="KW-0597">Phosphoprotein</keyword>
<proteinExistence type="predicted"/>
<dbReference type="InterPro" id="IPR035965">
    <property type="entry name" value="PAS-like_dom_sf"/>
</dbReference>
<organism evidence="10">
    <name type="scientific">candidate division WOR-3 bacterium</name>
    <dbReference type="NCBI Taxonomy" id="2052148"/>
    <lineage>
        <taxon>Bacteria</taxon>
        <taxon>Bacteria division WOR-3</taxon>
    </lineage>
</organism>
<feature type="transmembrane region" description="Helical" evidence="6">
    <location>
        <begin position="206"/>
        <end position="229"/>
    </location>
</feature>
<evidence type="ECO:0000259" key="9">
    <source>
        <dbReference type="PROSITE" id="PS50113"/>
    </source>
</evidence>
<evidence type="ECO:0000313" key="10">
    <source>
        <dbReference type="EMBL" id="HGK28565.1"/>
    </source>
</evidence>
<dbReference type="Gene3D" id="3.30.565.10">
    <property type="entry name" value="Histidine kinase-like ATPase, C-terminal domain"/>
    <property type="match status" value="1"/>
</dbReference>
<keyword evidence="6" id="KW-0812">Transmembrane</keyword>
<dbReference type="InterPro" id="IPR000700">
    <property type="entry name" value="PAS-assoc_C"/>
</dbReference>
<dbReference type="Pfam" id="PF02518">
    <property type="entry name" value="HATPase_c"/>
    <property type="match status" value="1"/>
</dbReference>
<comment type="caution">
    <text evidence="10">The sequence shown here is derived from an EMBL/GenBank/DDBJ whole genome shotgun (WGS) entry which is preliminary data.</text>
</comment>
<dbReference type="SMART" id="SM00387">
    <property type="entry name" value="HATPase_c"/>
    <property type="match status" value="1"/>
</dbReference>
<dbReference type="CDD" id="cd00130">
    <property type="entry name" value="PAS"/>
    <property type="match status" value="1"/>
</dbReference>
<dbReference type="Gene3D" id="3.30.450.20">
    <property type="entry name" value="PAS domain"/>
    <property type="match status" value="1"/>
</dbReference>
<dbReference type="InterPro" id="IPR036890">
    <property type="entry name" value="HATPase_C_sf"/>
</dbReference>
<evidence type="ECO:0000256" key="1">
    <source>
        <dbReference type="ARBA" id="ARBA00000085"/>
    </source>
</evidence>
<dbReference type="Pfam" id="PF08447">
    <property type="entry name" value="PAS_3"/>
    <property type="match status" value="1"/>
</dbReference>
<dbReference type="SUPFAM" id="SSF55874">
    <property type="entry name" value="ATPase domain of HSP90 chaperone/DNA topoisomerase II/histidine kinase"/>
    <property type="match status" value="1"/>
</dbReference>
<dbReference type="InterPro" id="IPR001610">
    <property type="entry name" value="PAC"/>
</dbReference>
<dbReference type="NCBIfam" id="TIGR00229">
    <property type="entry name" value="sensory_box"/>
    <property type="match status" value="1"/>
</dbReference>
<evidence type="ECO:0000256" key="2">
    <source>
        <dbReference type="ARBA" id="ARBA00012438"/>
    </source>
</evidence>
<gene>
    <name evidence="10" type="ORF">ENS41_06375</name>
</gene>
<dbReference type="InterPro" id="IPR052162">
    <property type="entry name" value="Sensor_kinase/Photoreceptor"/>
</dbReference>
<evidence type="ECO:0000256" key="3">
    <source>
        <dbReference type="ARBA" id="ARBA00022553"/>
    </source>
</evidence>
<dbReference type="PANTHER" id="PTHR43304:SF1">
    <property type="entry name" value="PAC DOMAIN-CONTAINING PROTEIN"/>
    <property type="match status" value="1"/>
</dbReference>
<dbReference type="InterPro" id="IPR005467">
    <property type="entry name" value="His_kinase_dom"/>
</dbReference>
<dbReference type="PANTHER" id="PTHR43304">
    <property type="entry name" value="PHYTOCHROME-LIKE PROTEIN CPH1"/>
    <property type="match status" value="1"/>
</dbReference>
<evidence type="ECO:0000259" key="7">
    <source>
        <dbReference type="PROSITE" id="PS50109"/>
    </source>
</evidence>
<protein>
    <recommendedName>
        <fullName evidence="2">histidine kinase</fullName>
        <ecNumber evidence="2">2.7.13.3</ecNumber>
    </recommendedName>
</protein>
<evidence type="ECO:0000259" key="8">
    <source>
        <dbReference type="PROSITE" id="PS50112"/>
    </source>
</evidence>
<dbReference type="SUPFAM" id="SSF55785">
    <property type="entry name" value="PYP-like sensor domain (PAS domain)"/>
    <property type="match status" value="1"/>
</dbReference>
<evidence type="ECO:0000256" key="6">
    <source>
        <dbReference type="SAM" id="Phobius"/>
    </source>
</evidence>
<dbReference type="PRINTS" id="PR00344">
    <property type="entry name" value="BCTRLSENSOR"/>
</dbReference>